<dbReference type="OrthoDB" id="1918363at2759"/>
<reference evidence="5 6" key="1">
    <citation type="submission" date="2019-02" db="EMBL/GenBank/DDBJ databases">
        <title>Genome sequencing of the rare red list fungi Phellinidium pouzarii.</title>
        <authorList>
            <person name="Buettner E."/>
            <person name="Kellner H."/>
        </authorList>
    </citation>
    <scope>NUCLEOTIDE SEQUENCE [LARGE SCALE GENOMIC DNA]</scope>
    <source>
        <strain evidence="5 6">DSM 108285</strain>
    </source>
</reference>
<comment type="similarity">
    <text evidence="2 4">Belongs to the nucleoporin interacting component (NIC) family.</text>
</comment>
<keyword evidence="4" id="KW-0906">Nuclear pore complex</keyword>
<dbReference type="Proteomes" id="UP000308199">
    <property type="component" value="Unassembled WGS sequence"/>
</dbReference>
<dbReference type="EMBL" id="SGPK01000015">
    <property type="protein sequence ID" value="THH11355.1"/>
    <property type="molecule type" value="Genomic_DNA"/>
</dbReference>
<dbReference type="AlphaFoldDB" id="A0A4S4LHY2"/>
<accession>A0A4S4LHY2</accession>
<name>A0A4S4LHY2_9AGAM</name>
<keyword evidence="4" id="KW-0509">mRNA transport</keyword>
<dbReference type="PANTHER" id="PTHR11225">
    <property type="entry name" value="NUCLEAR PORE COMPLEX PROTEIN NUP93 NUCLEOPORIN NUP93 DEAD EYE PROTEIN"/>
    <property type="match status" value="1"/>
</dbReference>
<protein>
    <recommendedName>
        <fullName evidence="4">Nuclear pore protein</fullName>
    </recommendedName>
</protein>
<proteinExistence type="inferred from homology"/>
<keyword evidence="4" id="KW-0813">Transport</keyword>
<evidence type="ECO:0000256" key="4">
    <source>
        <dbReference type="RuleBase" id="RU364035"/>
    </source>
</evidence>
<dbReference type="InterPro" id="IPR007231">
    <property type="entry name" value="Nucleoporin_int_Nup93/Nic96"/>
</dbReference>
<dbReference type="Pfam" id="PF04097">
    <property type="entry name" value="Nic96"/>
    <property type="match status" value="1"/>
</dbReference>
<comment type="subcellular location">
    <subcellularLocation>
        <location evidence="1">Nucleus envelope</location>
    </subcellularLocation>
    <subcellularLocation>
        <location evidence="4">Nucleus</location>
        <location evidence="4">Nuclear pore complex</location>
    </subcellularLocation>
</comment>
<dbReference type="GO" id="GO:0006606">
    <property type="term" value="P:protein import into nucleus"/>
    <property type="evidence" value="ECO:0007669"/>
    <property type="project" value="TreeGrafter"/>
</dbReference>
<evidence type="ECO:0000313" key="6">
    <source>
        <dbReference type="Proteomes" id="UP000308199"/>
    </source>
</evidence>
<evidence type="ECO:0000313" key="5">
    <source>
        <dbReference type="EMBL" id="THH11355.1"/>
    </source>
</evidence>
<evidence type="ECO:0000256" key="2">
    <source>
        <dbReference type="ARBA" id="ARBA00010186"/>
    </source>
</evidence>
<keyword evidence="3 4" id="KW-0539">Nucleus</keyword>
<evidence type="ECO:0000256" key="1">
    <source>
        <dbReference type="ARBA" id="ARBA00004259"/>
    </source>
</evidence>
<keyword evidence="6" id="KW-1185">Reference proteome</keyword>
<keyword evidence="4" id="KW-0811">Translocation</keyword>
<organism evidence="5 6">
    <name type="scientific">Phellinidium pouzarii</name>
    <dbReference type="NCBI Taxonomy" id="167371"/>
    <lineage>
        <taxon>Eukaryota</taxon>
        <taxon>Fungi</taxon>
        <taxon>Dikarya</taxon>
        <taxon>Basidiomycota</taxon>
        <taxon>Agaricomycotina</taxon>
        <taxon>Agaricomycetes</taxon>
        <taxon>Hymenochaetales</taxon>
        <taxon>Hymenochaetaceae</taxon>
        <taxon>Phellinidium</taxon>
    </lineage>
</organism>
<sequence length="865" mass="97020">MADLSALLESSKALTAHLARRDLPSVNLSLDQIEAQSRRLVSRQPGPSSDSDRANYILAQAHVDAPALANSIAHLNTSTTFSPLQPLHDTDVAGYLRHAHEQNLISTIEEGRRETQEEFYRVLEDRSRRDWEARKKMIFEELGGRSGGTDGRANNELRRSMRASTNLGQSNSGPLSNNLQMQSKMLAFDLAITELNKARLRGTSFPIVHTLIKISQDVSTDRGSQLPQLFHTLTKITAEPPVLPPLEHAAAHILNAPRFERKYARVYLGEPGSKDAVSLRRQIAKGAREALEEQYWDVIERTVQARPADARLGGDPSVANHVRAFLLLRYYRGGEWEDRIELVGSQPLWAKLFYLVRTGHTSEALDEAYQHQRALDHREPNFLTHFKTWAESSDGRLQKSTREHLQSIYNTHMLNSATADPFKLALFRLMGKLDPSRRSIPLVTATAEDWLWFQLSMVEEDENGGLRSLAEVLMSYGDRHFDGPPNHRRLGMWANVLLMCGQFERAVAALDENPETKVEAIHLAIALAYHGLLRVPSRSEASDYDILWLSSTSPPALNLAALIHKYVRPFTKHDAQHALQYVACVCLSADQGDGVGKEQIEYAWSEVRKIIVLAEGAGWDELVGGLRSDGTRFAGAIEQLAQLLLLKDSDDYNDKIVNTAASMCERERRTLEAIKLYNIAGAHETVIACLAQSLGEVVAQPDGAGEDGRKIETTAREIYYHYARLNRAAGKERDAVYMLLRIREAMVAKEAGRFEAALEAIESTDLVPFEGDTGKLNRRAAEFEMTYHDAVKRNLPTYLPLTMEILSELHLKVKNTAMAEASKKMALDSLRVKSRSLVMFAGMLRFRMLPEVYSYLARLDVEIAL</sequence>
<dbReference type="PANTHER" id="PTHR11225:SF4">
    <property type="entry name" value="NUCLEAR PORE COMPLEX PROTEIN NUP93"/>
    <property type="match status" value="1"/>
</dbReference>
<dbReference type="GO" id="GO:0005643">
    <property type="term" value="C:nuclear pore"/>
    <property type="evidence" value="ECO:0007669"/>
    <property type="project" value="UniProtKB-SubCell"/>
</dbReference>
<keyword evidence="4" id="KW-0653">Protein transport</keyword>
<dbReference type="GO" id="GO:0017056">
    <property type="term" value="F:structural constituent of nuclear pore"/>
    <property type="evidence" value="ECO:0007669"/>
    <property type="project" value="InterPro"/>
</dbReference>
<gene>
    <name evidence="5" type="ORF">EW145_g702</name>
</gene>
<dbReference type="GO" id="GO:0016973">
    <property type="term" value="P:poly(A)+ mRNA export from nucleus"/>
    <property type="evidence" value="ECO:0007669"/>
    <property type="project" value="TreeGrafter"/>
</dbReference>
<keyword evidence="4" id="KW-0472">Membrane</keyword>
<evidence type="ECO:0000256" key="3">
    <source>
        <dbReference type="ARBA" id="ARBA00023242"/>
    </source>
</evidence>
<comment type="caution">
    <text evidence="5">The sequence shown here is derived from an EMBL/GenBank/DDBJ whole genome shotgun (WGS) entry which is preliminary data.</text>
</comment>